<reference evidence="2 3" key="1">
    <citation type="journal article" date="2020" name="IScience">
        <title>Genome Sequencing of the Endangered Kingdonia uniflora (Circaeasteraceae, Ranunculales) Reveals Potential Mechanisms of Evolutionary Specialization.</title>
        <authorList>
            <person name="Sun Y."/>
            <person name="Deng T."/>
            <person name="Zhang A."/>
            <person name="Moore M.J."/>
            <person name="Landis J.B."/>
            <person name="Lin N."/>
            <person name="Zhang H."/>
            <person name="Zhang X."/>
            <person name="Huang J."/>
            <person name="Zhang X."/>
            <person name="Sun H."/>
            <person name="Wang H."/>
        </authorList>
    </citation>
    <scope>NUCLEOTIDE SEQUENCE [LARGE SCALE GENOMIC DNA]</scope>
    <source>
        <strain evidence="2">TB1705</strain>
        <tissue evidence="2">Leaf</tissue>
    </source>
</reference>
<proteinExistence type="predicted"/>
<name>A0A7J7LQM9_9MAGN</name>
<feature type="compositionally biased region" description="Acidic residues" evidence="1">
    <location>
        <begin position="248"/>
        <end position="257"/>
    </location>
</feature>
<keyword evidence="3" id="KW-1185">Reference proteome</keyword>
<evidence type="ECO:0000256" key="1">
    <source>
        <dbReference type="SAM" id="MobiDB-lite"/>
    </source>
</evidence>
<evidence type="ECO:0000313" key="3">
    <source>
        <dbReference type="Proteomes" id="UP000541444"/>
    </source>
</evidence>
<organism evidence="2 3">
    <name type="scientific">Kingdonia uniflora</name>
    <dbReference type="NCBI Taxonomy" id="39325"/>
    <lineage>
        <taxon>Eukaryota</taxon>
        <taxon>Viridiplantae</taxon>
        <taxon>Streptophyta</taxon>
        <taxon>Embryophyta</taxon>
        <taxon>Tracheophyta</taxon>
        <taxon>Spermatophyta</taxon>
        <taxon>Magnoliopsida</taxon>
        <taxon>Ranunculales</taxon>
        <taxon>Circaeasteraceae</taxon>
        <taxon>Kingdonia</taxon>
    </lineage>
</organism>
<protein>
    <submittedName>
        <fullName evidence="2">Uncharacterized protein</fullName>
    </submittedName>
</protein>
<comment type="caution">
    <text evidence="2">The sequence shown here is derived from an EMBL/GenBank/DDBJ whole genome shotgun (WGS) entry which is preliminary data.</text>
</comment>
<gene>
    <name evidence="2" type="ORF">GIB67_001880</name>
</gene>
<dbReference type="EMBL" id="JACGCM010002106">
    <property type="protein sequence ID" value="KAF6144869.1"/>
    <property type="molecule type" value="Genomic_DNA"/>
</dbReference>
<dbReference type="AlphaFoldDB" id="A0A7J7LQM9"/>
<dbReference type="Proteomes" id="UP000541444">
    <property type="component" value="Unassembled WGS sequence"/>
</dbReference>
<accession>A0A7J7LQM9</accession>
<feature type="region of interest" description="Disordered" evidence="1">
    <location>
        <begin position="245"/>
        <end position="275"/>
    </location>
</feature>
<feature type="compositionally biased region" description="Polar residues" evidence="1">
    <location>
        <begin position="264"/>
        <end position="275"/>
    </location>
</feature>
<feature type="non-terminal residue" evidence="2">
    <location>
        <position position="1"/>
    </location>
</feature>
<evidence type="ECO:0000313" key="2">
    <source>
        <dbReference type="EMBL" id="KAF6144869.1"/>
    </source>
</evidence>
<sequence>MVGQRYSSHSVKPISSEYTEVFGLLVNDDEVSLKGNGACSDGGYEVYFLHGLDYLEKEDISCAPSIYEQCMENEVVNRGVEAQEVLEFEDMAFGVSVTVFAEFGGTKVREYFDSQKFKADRVIEAVPGVYDGARANEIWRQTLKKALANEGMGDMGDPTFEKLFEQNKRFFTIAQQGPNKDYQEDLVSTVVTLENVVIARREKMAKKKKIQELLFQPWTKSFPAEEDTLLTPYYQLVIPLRPPPQAIEETEEEEEEATNPNPPHQDQQIMDRYQQTPQRVAFPLAAKRP</sequence>